<feature type="compositionally biased region" description="Polar residues" evidence="3">
    <location>
        <begin position="319"/>
        <end position="328"/>
    </location>
</feature>
<dbReference type="Pfam" id="PF14753">
    <property type="entry name" value="FAM221"/>
    <property type="match status" value="1"/>
</dbReference>
<proteinExistence type="inferred from homology"/>
<accession>A0AAD9QPA7</accession>
<dbReference type="InterPro" id="IPR026755">
    <property type="entry name" value="Fam221a/b"/>
</dbReference>
<gene>
    <name evidence="4" type="ORF">P5673_011509</name>
</gene>
<comment type="similarity">
    <text evidence="1">Belongs to the FAM221 family.</text>
</comment>
<evidence type="ECO:0000256" key="1">
    <source>
        <dbReference type="ARBA" id="ARBA00011026"/>
    </source>
</evidence>
<organism evidence="4 5">
    <name type="scientific">Acropora cervicornis</name>
    <name type="common">Staghorn coral</name>
    <dbReference type="NCBI Taxonomy" id="6130"/>
    <lineage>
        <taxon>Eukaryota</taxon>
        <taxon>Metazoa</taxon>
        <taxon>Cnidaria</taxon>
        <taxon>Anthozoa</taxon>
        <taxon>Hexacorallia</taxon>
        <taxon>Scleractinia</taxon>
        <taxon>Astrocoeniina</taxon>
        <taxon>Acroporidae</taxon>
        <taxon>Acropora</taxon>
    </lineage>
</organism>
<evidence type="ECO:0000313" key="4">
    <source>
        <dbReference type="EMBL" id="KAK2564819.1"/>
    </source>
</evidence>
<dbReference type="EMBL" id="JARQWQ010000021">
    <property type="protein sequence ID" value="KAK2564819.1"/>
    <property type="molecule type" value="Genomic_DNA"/>
</dbReference>
<dbReference type="AlphaFoldDB" id="A0AAD9QPA7"/>
<comment type="caution">
    <text evidence="4">The sequence shown here is derived from an EMBL/GenBank/DDBJ whole genome shotgun (WGS) entry which is preliminary data.</text>
</comment>
<reference evidence="4" key="1">
    <citation type="journal article" date="2023" name="G3 (Bethesda)">
        <title>Whole genome assembly and annotation of the endangered Caribbean coral Acropora cervicornis.</title>
        <authorList>
            <person name="Selwyn J.D."/>
            <person name="Vollmer S.V."/>
        </authorList>
    </citation>
    <scope>NUCLEOTIDE SEQUENCE</scope>
    <source>
        <strain evidence="4">K2</strain>
    </source>
</reference>
<reference evidence="4" key="2">
    <citation type="journal article" date="2023" name="Science">
        <title>Genomic signatures of disease resistance in endangered staghorn corals.</title>
        <authorList>
            <person name="Vollmer S.V."/>
            <person name="Selwyn J.D."/>
            <person name="Despard B.A."/>
            <person name="Roesel C.L."/>
        </authorList>
    </citation>
    <scope>NUCLEOTIDE SEQUENCE</scope>
    <source>
        <strain evidence="4">K2</strain>
    </source>
</reference>
<protein>
    <recommendedName>
        <fullName evidence="2">Protein FAM221A</fullName>
    </recommendedName>
</protein>
<keyword evidence="5" id="KW-1185">Reference proteome</keyword>
<feature type="region of interest" description="Disordered" evidence="3">
    <location>
        <begin position="277"/>
        <end position="328"/>
    </location>
</feature>
<evidence type="ECO:0000256" key="3">
    <source>
        <dbReference type="SAM" id="MobiDB-lite"/>
    </source>
</evidence>
<evidence type="ECO:0000313" key="5">
    <source>
        <dbReference type="Proteomes" id="UP001249851"/>
    </source>
</evidence>
<evidence type="ECO:0000256" key="2">
    <source>
        <dbReference type="ARBA" id="ARBA00039630"/>
    </source>
</evidence>
<name>A0AAD9QPA7_ACRCE</name>
<sequence length="328" mass="36693">MAGSRVHLKLDQRAASSIDQYLEYRRIVGDDDGGNLFTPDEYEEYKKKVLPLRIANRLFVSWTAPNGMDCKLVGPETMCFCNHRYKQHKTDYETLPQTRPIPVPCKVSGCKCRSYLYIPKNGTQPIRCQCKHFADEHTEVAPYKCSKRCSCKGFRSSYTCGCGEPTHAHKTIVETKEEHLARGHPVGQDVPYAAMGGITGFSSLMDGYMRLDDSGIGPPPLHVLEQPIGRGDHPFLRVHTGMARLSLDDGTSKAVGTTEDQDMAYFERQYQARLKAEKEKAKSAQPKRIVKTVSVPKSTGNVSSHEKLPTKPPALHVNPGNQKSKQKR</sequence>
<dbReference type="Proteomes" id="UP001249851">
    <property type="component" value="Unassembled WGS sequence"/>
</dbReference>
<dbReference type="PANTHER" id="PTHR31214:SF2">
    <property type="entry name" value="PROTEIN FAM221A"/>
    <property type="match status" value="1"/>
</dbReference>
<dbReference type="PANTHER" id="PTHR31214">
    <property type="entry name" value="PROTEIN FAM221A-RELATED"/>
    <property type="match status" value="1"/>
</dbReference>